<reference evidence="4" key="1">
    <citation type="journal article" date="2019" name="Int. J. Syst. Evol. Microbiol.">
        <title>The Global Catalogue of Microorganisms (GCM) 10K type strain sequencing project: providing services to taxonomists for standard genome sequencing and annotation.</title>
        <authorList>
            <consortium name="The Broad Institute Genomics Platform"/>
            <consortium name="The Broad Institute Genome Sequencing Center for Infectious Disease"/>
            <person name="Wu L."/>
            <person name="Ma J."/>
        </authorList>
    </citation>
    <scope>NUCLEOTIDE SEQUENCE [LARGE SCALE GENOMIC DNA]</scope>
    <source>
        <strain evidence="4">JCM 17924</strain>
    </source>
</reference>
<dbReference type="EMBL" id="BAABHA010000008">
    <property type="protein sequence ID" value="GAA4383721.1"/>
    <property type="molecule type" value="Genomic_DNA"/>
</dbReference>
<evidence type="ECO:0000313" key="4">
    <source>
        <dbReference type="Proteomes" id="UP001500454"/>
    </source>
</evidence>
<evidence type="ECO:0000313" key="3">
    <source>
        <dbReference type="EMBL" id="GAA4383721.1"/>
    </source>
</evidence>
<feature type="transmembrane region" description="Helical" evidence="1">
    <location>
        <begin position="108"/>
        <end position="130"/>
    </location>
</feature>
<gene>
    <name evidence="3" type="ORF">GCM10023186_25090</name>
</gene>
<feature type="transmembrane region" description="Helical" evidence="1">
    <location>
        <begin position="169"/>
        <end position="191"/>
    </location>
</feature>
<organism evidence="3 4">
    <name type="scientific">Hymenobacter koreensis</name>
    <dbReference type="NCBI Taxonomy" id="1084523"/>
    <lineage>
        <taxon>Bacteria</taxon>
        <taxon>Pseudomonadati</taxon>
        <taxon>Bacteroidota</taxon>
        <taxon>Cytophagia</taxon>
        <taxon>Cytophagales</taxon>
        <taxon>Hymenobacteraceae</taxon>
        <taxon>Hymenobacter</taxon>
    </lineage>
</organism>
<dbReference type="Proteomes" id="UP001500454">
    <property type="component" value="Unassembled WGS sequence"/>
</dbReference>
<protein>
    <submittedName>
        <fullName evidence="3">Uncharacterized protein</fullName>
    </submittedName>
</protein>
<keyword evidence="1" id="KW-0812">Transmembrane</keyword>
<comment type="caution">
    <text evidence="3">The sequence shown here is derived from an EMBL/GenBank/DDBJ whole genome shotgun (WGS) entry which is preliminary data.</text>
</comment>
<evidence type="ECO:0000256" key="1">
    <source>
        <dbReference type="SAM" id="Phobius"/>
    </source>
</evidence>
<evidence type="ECO:0000256" key="2">
    <source>
        <dbReference type="SAM" id="SignalP"/>
    </source>
</evidence>
<keyword evidence="4" id="KW-1185">Reference proteome</keyword>
<keyword evidence="1" id="KW-1133">Transmembrane helix</keyword>
<feature type="signal peptide" evidence="2">
    <location>
        <begin position="1"/>
        <end position="22"/>
    </location>
</feature>
<feature type="chain" id="PRO_5046455280" evidence="2">
    <location>
        <begin position="23"/>
        <end position="199"/>
    </location>
</feature>
<keyword evidence="1" id="KW-0472">Membrane</keyword>
<sequence>MYRSFLLLLWWMVVLCVQRAHAQSDTATAKPATQVNAAITSPVAVAEAIEPLPPVVTSSSPDSPAVSLRGLSVAQRQQQGRADAKQHYRPAKGVFWTGAALGFVTPPLFISGQAGLAAGATGCAVVLGVVPPRAPQLLAQVPRPELLQDPDYRSGYEHQSNRKKRGRALLGWGVGSAVSLGVSVAILAALFPNGIGFGG</sequence>
<keyword evidence="2" id="KW-0732">Signal</keyword>
<name>A0ABP8J280_9BACT</name>
<accession>A0ABP8J280</accession>
<proteinExistence type="predicted"/>